<dbReference type="WBParaSite" id="Pan_g10413.t1">
    <property type="protein sequence ID" value="Pan_g10413.t1"/>
    <property type="gene ID" value="Pan_g10413"/>
</dbReference>
<accession>A0A7E4UM46</accession>
<dbReference type="Proteomes" id="UP000492821">
    <property type="component" value="Unassembled WGS sequence"/>
</dbReference>
<keyword evidence="1" id="KW-1133">Transmembrane helix</keyword>
<evidence type="ECO:0000313" key="2">
    <source>
        <dbReference type="Proteomes" id="UP000492821"/>
    </source>
</evidence>
<dbReference type="AlphaFoldDB" id="A0A7E4UM46"/>
<keyword evidence="1" id="KW-0472">Membrane</keyword>
<keyword evidence="2" id="KW-1185">Reference proteome</keyword>
<organism evidence="2 3">
    <name type="scientific">Panagrellus redivivus</name>
    <name type="common">Microworm</name>
    <dbReference type="NCBI Taxonomy" id="6233"/>
    <lineage>
        <taxon>Eukaryota</taxon>
        <taxon>Metazoa</taxon>
        <taxon>Ecdysozoa</taxon>
        <taxon>Nematoda</taxon>
        <taxon>Chromadorea</taxon>
        <taxon>Rhabditida</taxon>
        <taxon>Tylenchina</taxon>
        <taxon>Panagrolaimomorpha</taxon>
        <taxon>Panagrolaimoidea</taxon>
        <taxon>Panagrolaimidae</taxon>
        <taxon>Panagrellus</taxon>
    </lineage>
</organism>
<evidence type="ECO:0000256" key="1">
    <source>
        <dbReference type="SAM" id="Phobius"/>
    </source>
</evidence>
<keyword evidence="1" id="KW-0812">Transmembrane</keyword>
<feature type="transmembrane region" description="Helical" evidence="1">
    <location>
        <begin position="34"/>
        <end position="54"/>
    </location>
</feature>
<proteinExistence type="predicted"/>
<name>A0A7E4UM46_PANRE</name>
<reference evidence="3" key="2">
    <citation type="submission" date="2020-10" db="UniProtKB">
        <authorList>
            <consortium name="WormBaseParasite"/>
        </authorList>
    </citation>
    <scope>IDENTIFICATION</scope>
</reference>
<sequence length="300" mass="32393">MWFLVTTLILSILSLGVFLTGVIMAVFELTSVAPAVFATVSGLVGCAVSAALWLSAPRCIHNKRVSYRKAGRNAEVKTPLPEHTMLITPDATEALMKSIRGIPYLIQAIQYSLETSYYSEIMNEMGQHVLGNSVIHTAPGCTSVLDCESECEHNLAAAAASTTSATPRCSGPEEQWEATELNRWSNPQLRLSMNRRASSLLCSVFPYSESRPDPPSAINTVECASMASLTESEAAGMGTPPIASGPLVNSLNGSMNSQLSRVTVSHTSLPNRDIRCIGMSSAFITRFNSSFKTHEEKDEK</sequence>
<protein>
    <submittedName>
        <fullName evidence="3">Transmembrane protein</fullName>
    </submittedName>
</protein>
<reference evidence="2" key="1">
    <citation type="journal article" date="2013" name="Genetics">
        <title>The draft genome and transcriptome of Panagrellus redivivus are shaped by the harsh demands of a free-living lifestyle.</title>
        <authorList>
            <person name="Srinivasan J."/>
            <person name="Dillman A.R."/>
            <person name="Macchietto M.G."/>
            <person name="Heikkinen L."/>
            <person name="Lakso M."/>
            <person name="Fracchia K.M."/>
            <person name="Antoshechkin I."/>
            <person name="Mortazavi A."/>
            <person name="Wong G."/>
            <person name="Sternberg P.W."/>
        </authorList>
    </citation>
    <scope>NUCLEOTIDE SEQUENCE [LARGE SCALE GENOMIC DNA]</scope>
    <source>
        <strain evidence="2">MT8872</strain>
    </source>
</reference>
<evidence type="ECO:0000313" key="3">
    <source>
        <dbReference type="WBParaSite" id="Pan_g10413.t1"/>
    </source>
</evidence>